<proteinExistence type="inferred from homology"/>
<dbReference type="SUPFAM" id="SSF143120">
    <property type="entry name" value="YefM-like"/>
    <property type="match status" value="1"/>
</dbReference>
<evidence type="ECO:0000313" key="3">
    <source>
        <dbReference type="EMBL" id="THF65343.1"/>
    </source>
</evidence>
<dbReference type="Proteomes" id="UP000307956">
    <property type="component" value="Unassembled WGS sequence"/>
</dbReference>
<accession>A0A4S4AZ92</accession>
<reference evidence="3 4" key="1">
    <citation type="submission" date="2019-04" db="EMBL/GenBank/DDBJ databases">
        <title>Azoarcus rhizosphaerae sp. nov. isolated from rhizosphere of Ficus religiosa.</title>
        <authorList>
            <person name="Lin S.-Y."/>
            <person name="Hameed A."/>
            <person name="Hsu Y.-H."/>
            <person name="Young C.-C."/>
        </authorList>
    </citation>
    <scope>NUCLEOTIDE SEQUENCE [LARGE SCALE GENOMIC DNA]</scope>
    <source>
        <strain evidence="3 4">CC-YHH848</strain>
    </source>
</reference>
<dbReference type="InterPro" id="IPR036165">
    <property type="entry name" value="YefM-like_sf"/>
</dbReference>
<name>A0A4S4AZ92_9RHOO</name>
<sequence length="90" mass="10121">MDALTFSYTRAHLAEVMRTVNEDRAPVLVTTQRGKPVVIMSLDDYNALEETAYLLRNPKGAKRLMESVEQLRAGKGKKRDLLDDDAAEVL</sequence>
<evidence type="ECO:0000313" key="4">
    <source>
        <dbReference type="Proteomes" id="UP000307956"/>
    </source>
</evidence>
<dbReference type="Gene3D" id="6.10.250.330">
    <property type="match status" value="1"/>
</dbReference>
<gene>
    <name evidence="3" type="ORF">E6O51_01710</name>
</gene>
<keyword evidence="4" id="KW-1185">Reference proteome</keyword>
<evidence type="ECO:0000256" key="2">
    <source>
        <dbReference type="RuleBase" id="RU362080"/>
    </source>
</evidence>
<dbReference type="NCBIfam" id="TIGR01552">
    <property type="entry name" value="phd_fam"/>
    <property type="match status" value="1"/>
</dbReference>
<evidence type="ECO:0000256" key="1">
    <source>
        <dbReference type="ARBA" id="ARBA00009981"/>
    </source>
</evidence>
<comment type="similarity">
    <text evidence="1 2">Belongs to the phD/YefM antitoxin family.</text>
</comment>
<comment type="function">
    <text evidence="2">Antitoxin component of a type II toxin-antitoxin (TA) system.</text>
</comment>
<protein>
    <recommendedName>
        <fullName evidence="2">Antitoxin</fullName>
    </recommendedName>
</protein>
<dbReference type="EMBL" id="SSOD01000001">
    <property type="protein sequence ID" value="THF65343.1"/>
    <property type="molecule type" value="Genomic_DNA"/>
</dbReference>
<dbReference type="RefSeq" id="WP_136383236.1">
    <property type="nucleotide sequence ID" value="NZ_SSOD01000001.1"/>
</dbReference>
<dbReference type="InterPro" id="IPR006442">
    <property type="entry name" value="Antitoxin_Phd/YefM"/>
</dbReference>
<dbReference type="AlphaFoldDB" id="A0A4S4AZ92"/>
<dbReference type="InterPro" id="IPR051405">
    <property type="entry name" value="phD/YefM_antitoxin"/>
</dbReference>
<dbReference type="Gene3D" id="3.40.1620.10">
    <property type="entry name" value="YefM-like domain"/>
    <property type="match status" value="1"/>
</dbReference>
<dbReference type="Pfam" id="PF02604">
    <property type="entry name" value="PhdYeFM_antitox"/>
    <property type="match status" value="1"/>
</dbReference>
<dbReference type="OrthoDB" id="9802003at2"/>
<organism evidence="3 4">
    <name type="scientific">Pseudothauera rhizosphaerae</name>
    <dbReference type="NCBI Taxonomy" id="2565932"/>
    <lineage>
        <taxon>Bacteria</taxon>
        <taxon>Pseudomonadati</taxon>
        <taxon>Pseudomonadota</taxon>
        <taxon>Betaproteobacteria</taxon>
        <taxon>Rhodocyclales</taxon>
        <taxon>Zoogloeaceae</taxon>
        <taxon>Pseudothauera</taxon>
    </lineage>
</organism>
<dbReference type="PANTHER" id="PTHR33713">
    <property type="entry name" value="ANTITOXIN YAFN-RELATED"/>
    <property type="match status" value="1"/>
</dbReference>
<comment type="caution">
    <text evidence="3">The sequence shown here is derived from an EMBL/GenBank/DDBJ whole genome shotgun (WGS) entry which is preliminary data.</text>
</comment>
<dbReference type="PANTHER" id="PTHR33713:SF6">
    <property type="entry name" value="ANTITOXIN YEFM"/>
    <property type="match status" value="1"/>
</dbReference>